<name>A0A844GE74_9NEIS</name>
<dbReference type="InterPro" id="IPR012902">
    <property type="entry name" value="N_methyl_site"/>
</dbReference>
<evidence type="ECO:0000313" key="3">
    <source>
        <dbReference type="Proteomes" id="UP000446658"/>
    </source>
</evidence>
<reference evidence="2 3" key="1">
    <citation type="submission" date="2019-11" db="EMBL/GenBank/DDBJ databases">
        <title>Draft genome sequence of Paludibacterium sp. dN18-1.</title>
        <authorList>
            <person name="Im W.-T."/>
        </authorList>
    </citation>
    <scope>NUCLEOTIDE SEQUENCE [LARGE SCALE GENOMIC DNA]</scope>
    <source>
        <strain evidence="3">dN 18-1</strain>
    </source>
</reference>
<keyword evidence="3" id="KW-1185">Reference proteome</keyword>
<gene>
    <name evidence="2" type="ORF">GKE73_12915</name>
</gene>
<feature type="transmembrane region" description="Helical" evidence="1">
    <location>
        <begin position="7"/>
        <end position="31"/>
    </location>
</feature>
<dbReference type="Pfam" id="PF07963">
    <property type="entry name" value="N_methyl"/>
    <property type="match status" value="1"/>
</dbReference>
<keyword evidence="1" id="KW-0472">Membrane</keyword>
<protein>
    <submittedName>
        <fullName evidence="2">Prepilin-type N-terminal cleavage/methylation domain-containing protein</fullName>
    </submittedName>
</protein>
<dbReference type="NCBIfam" id="TIGR02532">
    <property type="entry name" value="IV_pilin_GFxxxE"/>
    <property type="match status" value="1"/>
</dbReference>
<sequence>MIQKQDGFTLIELMVGMVVGLLVVLTMLTLYRTAAKSSSEAGYGAIMDGQIGGGIIMVDRLLQNAGYGYASGTALYGSAIQVYQASSTVSTGVAGNAIVWKSSSSTCQGSGGQRQQSNLLWPCIVRL</sequence>
<accession>A0A844GE74</accession>
<dbReference type="RefSeq" id="WP_230370669.1">
    <property type="nucleotide sequence ID" value="NZ_WLYX01000001.1"/>
</dbReference>
<dbReference type="AlphaFoldDB" id="A0A844GE74"/>
<evidence type="ECO:0000256" key="1">
    <source>
        <dbReference type="SAM" id="Phobius"/>
    </source>
</evidence>
<evidence type="ECO:0000313" key="2">
    <source>
        <dbReference type="EMBL" id="MTD33620.1"/>
    </source>
</evidence>
<organism evidence="2 3">
    <name type="scientific">Paludibacterium denitrificans</name>
    <dbReference type="NCBI Taxonomy" id="2675226"/>
    <lineage>
        <taxon>Bacteria</taxon>
        <taxon>Pseudomonadati</taxon>
        <taxon>Pseudomonadota</taxon>
        <taxon>Betaproteobacteria</taxon>
        <taxon>Neisseriales</taxon>
        <taxon>Chromobacteriaceae</taxon>
        <taxon>Paludibacterium</taxon>
    </lineage>
</organism>
<dbReference type="Proteomes" id="UP000446658">
    <property type="component" value="Unassembled WGS sequence"/>
</dbReference>
<keyword evidence="1" id="KW-1133">Transmembrane helix</keyword>
<proteinExistence type="predicted"/>
<keyword evidence="1" id="KW-0812">Transmembrane</keyword>
<dbReference type="EMBL" id="WLYX01000001">
    <property type="protein sequence ID" value="MTD33620.1"/>
    <property type="molecule type" value="Genomic_DNA"/>
</dbReference>
<comment type="caution">
    <text evidence="2">The sequence shown here is derived from an EMBL/GenBank/DDBJ whole genome shotgun (WGS) entry which is preliminary data.</text>
</comment>